<dbReference type="EMBL" id="JAUTAS010000001">
    <property type="protein sequence ID" value="MDQ1107660.1"/>
    <property type="molecule type" value="Genomic_DNA"/>
</dbReference>
<dbReference type="AlphaFoldDB" id="A0AAP5E9G0"/>
<dbReference type="Proteomes" id="UP001226084">
    <property type="component" value="Unassembled WGS sequence"/>
</dbReference>
<evidence type="ECO:0000313" key="2">
    <source>
        <dbReference type="EMBL" id="MDQ1107660.1"/>
    </source>
</evidence>
<organism evidence="2 3">
    <name type="scientific">Stenotrophomonas rhizophila</name>
    <dbReference type="NCBI Taxonomy" id="216778"/>
    <lineage>
        <taxon>Bacteria</taxon>
        <taxon>Pseudomonadati</taxon>
        <taxon>Pseudomonadota</taxon>
        <taxon>Gammaproteobacteria</taxon>
        <taxon>Lysobacterales</taxon>
        <taxon>Lysobacteraceae</taxon>
        <taxon>Stenotrophomonas</taxon>
    </lineage>
</organism>
<name>A0AAP5E9G0_9GAMM</name>
<dbReference type="Pfam" id="PF21746">
    <property type="entry name" value="DUF6869"/>
    <property type="match status" value="1"/>
</dbReference>
<reference evidence="2" key="1">
    <citation type="submission" date="2023-07" db="EMBL/GenBank/DDBJ databases">
        <title>Functional and genomic diversity of the sorghum phyllosphere microbiome.</title>
        <authorList>
            <person name="Shade A."/>
        </authorList>
    </citation>
    <scope>NUCLEOTIDE SEQUENCE</scope>
    <source>
        <strain evidence="2">SORGH_AS_0457</strain>
    </source>
</reference>
<dbReference type="RefSeq" id="WP_307106424.1">
    <property type="nucleotide sequence ID" value="NZ_JAUTAS010000001.1"/>
</dbReference>
<dbReference type="InterPro" id="IPR049221">
    <property type="entry name" value="DUF6869"/>
</dbReference>
<evidence type="ECO:0000313" key="3">
    <source>
        <dbReference type="Proteomes" id="UP001226084"/>
    </source>
</evidence>
<protein>
    <recommendedName>
        <fullName evidence="1">DUF6869 domain-containing protein</fullName>
    </recommendedName>
</protein>
<feature type="domain" description="DUF6869" evidence="1">
    <location>
        <begin position="26"/>
        <end position="117"/>
    </location>
</feature>
<evidence type="ECO:0000259" key="1">
    <source>
        <dbReference type="Pfam" id="PF21746"/>
    </source>
</evidence>
<accession>A0AAP5E9G0</accession>
<proteinExistence type="predicted"/>
<gene>
    <name evidence="2" type="ORF">QE424_000819</name>
</gene>
<sequence>MEFLDRHALASAWVALQSATDGSALQSDSQWSAIQLNMMCIEDPEQAWGSVVEIFELSSDPWVLENLGAGPVETLLGLHGQFALNAIESYMSEKKAFLGVLTHVWRDALSPEVAQGLTSLTRRR</sequence>
<comment type="caution">
    <text evidence="2">The sequence shown here is derived from an EMBL/GenBank/DDBJ whole genome shotgun (WGS) entry which is preliminary data.</text>
</comment>